<evidence type="ECO:0000259" key="1">
    <source>
        <dbReference type="PROSITE" id="PS51186"/>
    </source>
</evidence>
<evidence type="ECO:0000313" key="3">
    <source>
        <dbReference type="Proteomes" id="UP000813018"/>
    </source>
</evidence>
<dbReference type="InterPro" id="IPR016181">
    <property type="entry name" value="Acyl_CoA_acyltransferase"/>
</dbReference>
<dbReference type="PROSITE" id="PS51186">
    <property type="entry name" value="GNAT"/>
    <property type="match status" value="1"/>
</dbReference>
<dbReference type="EMBL" id="JAHYXK010000017">
    <property type="protein sequence ID" value="MBW7468631.1"/>
    <property type="molecule type" value="Genomic_DNA"/>
</dbReference>
<sequence>MITFAQAKNAEDLQQILDLQSLNCEDNLSPAEITEQGFLTARHSLSLLEEMSQKYKHVLAKDDGKVIGYALVMLKEFSDKLPVLTPLINVVEELTYKDVPLNTATYFIMGQVCVAKEYRGQNVFSGLYNHLRHQMQPHFDYVVTGVAQRNTRSVHAHYKVGFKSILKFRSDTGENWDIILWDWM</sequence>
<feature type="domain" description="N-acetyltransferase" evidence="1">
    <location>
        <begin position="17"/>
        <end position="184"/>
    </location>
</feature>
<gene>
    <name evidence="2" type="ORF">K0O23_16260</name>
</gene>
<evidence type="ECO:0000313" key="2">
    <source>
        <dbReference type="EMBL" id="MBW7468631.1"/>
    </source>
</evidence>
<reference evidence="2 3" key="1">
    <citation type="journal article" date="2016" name="Int. J. Syst. Evol. Microbiol.">
        <title>Pontibacter aydingkolensis sp. nov., isolated from soil of a salt lake.</title>
        <authorList>
            <person name="Osman G."/>
            <person name="Zhang T."/>
            <person name="Lou K."/>
            <person name="Gao Y."/>
            <person name="Chang W."/>
            <person name="Lin Q."/>
            <person name="Yang H.M."/>
            <person name="Huo X.D."/>
            <person name="Wang N."/>
        </authorList>
    </citation>
    <scope>NUCLEOTIDE SEQUENCE [LARGE SCALE GENOMIC DNA]</scope>
    <source>
        <strain evidence="2 3">KACC 19255</strain>
    </source>
</reference>
<accession>A0ABS7CY71</accession>
<comment type="caution">
    <text evidence="2">The sequence shown here is derived from an EMBL/GenBank/DDBJ whole genome shotgun (WGS) entry which is preliminary data.</text>
</comment>
<dbReference type="InterPro" id="IPR000182">
    <property type="entry name" value="GNAT_dom"/>
</dbReference>
<dbReference type="Pfam" id="PF00583">
    <property type="entry name" value="Acetyltransf_1"/>
    <property type="match status" value="1"/>
</dbReference>
<dbReference type="RefSeq" id="WP_219878506.1">
    <property type="nucleotide sequence ID" value="NZ_JAHYXK010000017.1"/>
</dbReference>
<dbReference type="SUPFAM" id="SSF55729">
    <property type="entry name" value="Acyl-CoA N-acyltransferases (Nat)"/>
    <property type="match status" value="1"/>
</dbReference>
<keyword evidence="3" id="KW-1185">Reference proteome</keyword>
<proteinExistence type="predicted"/>
<organism evidence="2 3">
    <name type="scientific">Pontibacter aydingkolensis</name>
    <dbReference type="NCBI Taxonomy" id="1911536"/>
    <lineage>
        <taxon>Bacteria</taxon>
        <taxon>Pseudomonadati</taxon>
        <taxon>Bacteroidota</taxon>
        <taxon>Cytophagia</taxon>
        <taxon>Cytophagales</taxon>
        <taxon>Hymenobacteraceae</taxon>
        <taxon>Pontibacter</taxon>
    </lineage>
</organism>
<dbReference type="Gene3D" id="3.40.630.30">
    <property type="match status" value="1"/>
</dbReference>
<protein>
    <submittedName>
        <fullName evidence="2">GNAT family N-acetyltransferase</fullName>
    </submittedName>
</protein>
<dbReference type="Proteomes" id="UP000813018">
    <property type="component" value="Unassembled WGS sequence"/>
</dbReference>
<name>A0ABS7CY71_9BACT</name>